<comment type="caution">
    <text evidence="2">The sequence shown here is derived from an EMBL/GenBank/DDBJ whole genome shotgun (WGS) entry which is preliminary data.</text>
</comment>
<evidence type="ECO:0000313" key="2">
    <source>
        <dbReference type="EMBL" id="EPX59173.1"/>
    </source>
</evidence>
<sequence>MGTFLMGVESCRDAVGNRATPSSWLVASSTTTQWTPHFQREATRARAVAARDPKKDRQSHPSSVRASGEHTPGSIRLMRVLFPPKPPAAAGRAEHLSGRARASPLSWPVAGLWPVVCYVSRSSVPGP</sequence>
<gene>
    <name evidence="2" type="ORF">D187_003077</name>
</gene>
<reference evidence="2" key="1">
    <citation type="submission" date="2013-05" db="EMBL/GenBank/DDBJ databases">
        <title>Genome assembly of Cystobacter fuscus DSM 2262.</title>
        <authorList>
            <person name="Sharma G."/>
            <person name="Khatri I."/>
            <person name="Kaur C."/>
            <person name="Mayilraj S."/>
            <person name="Subramanian S."/>
        </authorList>
    </citation>
    <scope>NUCLEOTIDE SEQUENCE [LARGE SCALE GENOMIC DNA]</scope>
    <source>
        <strain evidence="2">DSM 2262</strain>
    </source>
</reference>
<keyword evidence="3" id="KW-1185">Reference proteome</keyword>
<accession>S9QRE7</accession>
<feature type="region of interest" description="Disordered" evidence="1">
    <location>
        <begin position="39"/>
        <end position="72"/>
    </location>
</feature>
<feature type="compositionally biased region" description="Basic and acidic residues" evidence="1">
    <location>
        <begin position="39"/>
        <end position="59"/>
    </location>
</feature>
<name>S9QRE7_CYSF2</name>
<dbReference type="EMBL" id="ANAH02000018">
    <property type="protein sequence ID" value="EPX59173.1"/>
    <property type="molecule type" value="Genomic_DNA"/>
</dbReference>
<dbReference type="AlphaFoldDB" id="S9QRE7"/>
<organism evidence="2 3">
    <name type="scientific">Cystobacter fuscus (strain ATCC 25194 / DSM 2262 / NBRC 100088 / M29)</name>
    <dbReference type="NCBI Taxonomy" id="1242864"/>
    <lineage>
        <taxon>Bacteria</taxon>
        <taxon>Pseudomonadati</taxon>
        <taxon>Myxococcota</taxon>
        <taxon>Myxococcia</taxon>
        <taxon>Myxococcales</taxon>
        <taxon>Cystobacterineae</taxon>
        <taxon>Archangiaceae</taxon>
        <taxon>Cystobacter</taxon>
    </lineage>
</organism>
<evidence type="ECO:0000313" key="3">
    <source>
        <dbReference type="Proteomes" id="UP000011682"/>
    </source>
</evidence>
<protein>
    <submittedName>
        <fullName evidence="2">Uncharacterized protein</fullName>
    </submittedName>
</protein>
<proteinExistence type="predicted"/>
<dbReference type="Proteomes" id="UP000011682">
    <property type="component" value="Unassembled WGS sequence"/>
</dbReference>
<evidence type="ECO:0000256" key="1">
    <source>
        <dbReference type="SAM" id="MobiDB-lite"/>
    </source>
</evidence>